<dbReference type="AlphaFoldDB" id="A0A9E6XUL4"/>
<name>A0A9E6XUL4_9ACTN</name>
<dbReference type="KEGG" id="sbae:DSM104329_01095"/>
<proteinExistence type="predicted"/>
<dbReference type="NCBIfam" id="TIGR02605">
    <property type="entry name" value="CxxC_CxxC_SSSS"/>
    <property type="match status" value="1"/>
</dbReference>
<reference evidence="3" key="1">
    <citation type="journal article" date="2022" name="Int. J. Syst. Evol. Microbiol.">
        <title>Pseudomonas aegrilactucae sp. nov. and Pseudomonas morbosilactucae sp. nov., pathogens causing bacterial rot of lettuce in Japan.</title>
        <authorList>
            <person name="Sawada H."/>
            <person name="Fujikawa T."/>
            <person name="Satou M."/>
        </authorList>
    </citation>
    <scope>NUCLEOTIDE SEQUENCE</scope>
    <source>
        <strain evidence="3">0166_1</strain>
    </source>
</reference>
<gene>
    <name evidence="3" type="ORF">DSM104329_01095</name>
</gene>
<evidence type="ECO:0000313" key="3">
    <source>
        <dbReference type="EMBL" id="UGS34713.1"/>
    </source>
</evidence>
<feature type="region of interest" description="Disordered" evidence="1">
    <location>
        <begin position="49"/>
        <end position="71"/>
    </location>
</feature>
<evidence type="ECO:0000256" key="1">
    <source>
        <dbReference type="SAM" id="MobiDB-lite"/>
    </source>
</evidence>
<keyword evidence="4" id="KW-1185">Reference proteome</keyword>
<dbReference type="InterPro" id="IPR013429">
    <property type="entry name" value="Regulatory_FmdB_Zinc_ribbon"/>
</dbReference>
<dbReference type="RefSeq" id="WP_259314380.1">
    <property type="nucleotide sequence ID" value="NZ_CP087164.1"/>
</dbReference>
<feature type="domain" description="Putative regulatory protein FmdB zinc ribbon" evidence="2">
    <location>
        <begin position="1"/>
        <end position="40"/>
    </location>
</feature>
<evidence type="ECO:0000313" key="4">
    <source>
        <dbReference type="Proteomes" id="UP001162834"/>
    </source>
</evidence>
<dbReference type="Pfam" id="PF09723">
    <property type="entry name" value="Zn_ribbon_8"/>
    <property type="match status" value="1"/>
</dbReference>
<organism evidence="3 4">
    <name type="scientific">Capillimicrobium parvum</name>
    <dbReference type="NCBI Taxonomy" id="2884022"/>
    <lineage>
        <taxon>Bacteria</taxon>
        <taxon>Bacillati</taxon>
        <taxon>Actinomycetota</taxon>
        <taxon>Thermoleophilia</taxon>
        <taxon>Solirubrobacterales</taxon>
        <taxon>Capillimicrobiaceae</taxon>
        <taxon>Capillimicrobium</taxon>
    </lineage>
</organism>
<dbReference type="Proteomes" id="UP001162834">
    <property type="component" value="Chromosome"/>
</dbReference>
<dbReference type="EMBL" id="CP087164">
    <property type="protein sequence ID" value="UGS34713.1"/>
    <property type="molecule type" value="Genomic_DNA"/>
</dbReference>
<accession>A0A9E6XUL4</accession>
<sequence length="71" mass="8102">MPVYVYRRHDGSTFEITQRITDDSLVSCPTTGQKVERVLQPFAPRYKGTGFYSTDHRRLKPSEQPKGGGEK</sequence>
<dbReference type="SMART" id="SM00834">
    <property type="entry name" value="CxxC_CXXC_SSSS"/>
    <property type="match status" value="1"/>
</dbReference>
<feature type="compositionally biased region" description="Basic and acidic residues" evidence="1">
    <location>
        <begin position="54"/>
        <end position="71"/>
    </location>
</feature>
<protein>
    <recommendedName>
        <fullName evidence="2">Putative regulatory protein FmdB zinc ribbon domain-containing protein</fullName>
    </recommendedName>
</protein>
<evidence type="ECO:0000259" key="2">
    <source>
        <dbReference type="SMART" id="SM00834"/>
    </source>
</evidence>